<comment type="caution">
    <text evidence="2">The sequence shown here is derived from an EMBL/GenBank/DDBJ whole genome shotgun (WGS) entry which is preliminary data.</text>
</comment>
<name>A0AA38G3T8_TAXCH</name>
<feature type="compositionally biased region" description="Basic and acidic residues" evidence="1">
    <location>
        <begin position="20"/>
        <end position="44"/>
    </location>
</feature>
<gene>
    <name evidence="2" type="ORF">KI387_024866</name>
</gene>
<sequence>KEISYKFTNVEKGTGQSFQGHDKTQGHDRFGNHSTGDHRLDDRGNGPMGS</sequence>
<feature type="non-terminal residue" evidence="2">
    <location>
        <position position="50"/>
    </location>
</feature>
<proteinExistence type="predicted"/>
<dbReference type="Proteomes" id="UP000824469">
    <property type="component" value="Unassembled WGS sequence"/>
</dbReference>
<reference evidence="2 3" key="1">
    <citation type="journal article" date="2021" name="Nat. Plants">
        <title>The Taxus genome provides insights into paclitaxel biosynthesis.</title>
        <authorList>
            <person name="Xiong X."/>
            <person name="Gou J."/>
            <person name="Liao Q."/>
            <person name="Li Y."/>
            <person name="Zhou Q."/>
            <person name="Bi G."/>
            <person name="Li C."/>
            <person name="Du R."/>
            <person name="Wang X."/>
            <person name="Sun T."/>
            <person name="Guo L."/>
            <person name="Liang H."/>
            <person name="Lu P."/>
            <person name="Wu Y."/>
            <person name="Zhang Z."/>
            <person name="Ro D.K."/>
            <person name="Shang Y."/>
            <person name="Huang S."/>
            <person name="Yan J."/>
        </authorList>
    </citation>
    <scope>NUCLEOTIDE SEQUENCE [LARGE SCALE GENOMIC DNA]</scope>
    <source>
        <strain evidence="2">Ta-2019</strain>
    </source>
</reference>
<evidence type="ECO:0000313" key="2">
    <source>
        <dbReference type="EMBL" id="KAH9316239.1"/>
    </source>
</evidence>
<evidence type="ECO:0000256" key="1">
    <source>
        <dbReference type="SAM" id="MobiDB-lite"/>
    </source>
</evidence>
<feature type="region of interest" description="Disordered" evidence="1">
    <location>
        <begin position="1"/>
        <end position="50"/>
    </location>
</feature>
<protein>
    <submittedName>
        <fullName evidence="2">Uncharacterized protein</fullName>
    </submittedName>
</protein>
<accession>A0AA38G3T8</accession>
<feature type="non-terminal residue" evidence="2">
    <location>
        <position position="1"/>
    </location>
</feature>
<keyword evidence="3" id="KW-1185">Reference proteome</keyword>
<organism evidence="2 3">
    <name type="scientific">Taxus chinensis</name>
    <name type="common">Chinese yew</name>
    <name type="synonym">Taxus wallichiana var. chinensis</name>
    <dbReference type="NCBI Taxonomy" id="29808"/>
    <lineage>
        <taxon>Eukaryota</taxon>
        <taxon>Viridiplantae</taxon>
        <taxon>Streptophyta</taxon>
        <taxon>Embryophyta</taxon>
        <taxon>Tracheophyta</taxon>
        <taxon>Spermatophyta</taxon>
        <taxon>Pinopsida</taxon>
        <taxon>Pinidae</taxon>
        <taxon>Conifers II</taxon>
        <taxon>Cupressales</taxon>
        <taxon>Taxaceae</taxon>
        <taxon>Taxus</taxon>
    </lineage>
</organism>
<dbReference type="EMBL" id="JAHRHJ020000005">
    <property type="protein sequence ID" value="KAH9316239.1"/>
    <property type="molecule type" value="Genomic_DNA"/>
</dbReference>
<dbReference type="AlphaFoldDB" id="A0AA38G3T8"/>
<evidence type="ECO:0000313" key="3">
    <source>
        <dbReference type="Proteomes" id="UP000824469"/>
    </source>
</evidence>